<evidence type="ECO:0000313" key="2">
    <source>
        <dbReference type="EMBL" id="MDA0564922.1"/>
    </source>
</evidence>
<feature type="domain" description="M23ase beta-sheet core" evidence="1">
    <location>
        <begin position="110"/>
        <end position="221"/>
    </location>
</feature>
<dbReference type="Gene3D" id="2.70.70.10">
    <property type="entry name" value="Glucose Permease (Domain IIA)"/>
    <property type="match status" value="1"/>
</dbReference>
<name>A0A9X3NJJ8_9ACTN</name>
<organism evidence="2 3">
    <name type="scientific">Streptomonospora mangrovi</name>
    <dbReference type="NCBI Taxonomy" id="2883123"/>
    <lineage>
        <taxon>Bacteria</taxon>
        <taxon>Bacillati</taxon>
        <taxon>Actinomycetota</taxon>
        <taxon>Actinomycetes</taxon>
        <taxon>Streptosporangiales</taxon>
        <taxon>Nocardiopsidaceae</taxon>
        <taxon>Streptomonospora</taxon>
    </lineage>
</organism>
<evidence type="ECO:0000259" key="1">
    <source>
        <dbReference type="Pfam" id="PF01551"/>
    </source>
</evidence>
<dbReference type="InterPro" id="IPR016047">
    <property type="entry name" value="M23ase_b-sheet_dom"/>
</dbReference>
<comment type="caution">
    <text evidence="2">The sequence shown here is derived from an EMBL/GenBank/DDBJ whole genome shotgun (WGS) entry which is preliminary data.</text>
</comment>
<dbReference type="InterPro" id="IPR011055">
    <property type="entry name" value="Dup_hybrid_motif"/>
</dbReference>
<evidence type="ECO:0000313" key="3">
    <source>
        <dbReference type="Proteomes" id="UP001140076"/>
    </source>
</evidence>
<keyword evidence="3" id="KW-1185">Reference proteome</keyword>
<dbReference type="SUPFAM" id="SSF51261">
    <property type="entry name" value="Duplicated hybrid motif"/>
    <property type="match status" value="1"/>
</dbReference>
<proteinExistence type="predicted"/>
<dbReference type="AlphaFoldDB" id="A0A9X3NJJ8"/>
<gene>
    <name evidence="2" type="ORF">LG943_11390</name>
</gene>
<dbReference type="Proteomes" id="UP001140076">
    <property type="component" value="Unassembled WGS sequence"/>
</dbReference>
<reference evidence="2" key="1">
    <citation type="submission" date="2021-10" db="EMBL/GenBank/DDBJ databases">
        <title>Streptomonospora sp. nov., isolated from mangrove soil.</title>
        <authorList>
            <person name="Chen X."/>
            <person name="Ge X."/>
            <person name="Liu W."/>
        </authorList>
    </citation>
    <scope>NUCLEOTIDE SEQUENCE</scope>
    <source>
        <strain evidence="2">S1-112</strain>
    </source>
</reference>
<dbReference type="EMBL" id="JAJAQC010000016">
    <property type="protein sequence ID" value="MDA0564922.1"/>
    <property type="molecule type" value="Genomic_DNA"/>
</dbReference>
<protein>
    <submittedName>
        <fullName evidence="2">M23 family metallopeptidase</fullName>
    </submittedName>
</protein>
<dbReference type="CDD" id="cd12797">
    <property type="entry name" value="M23_peptidase"/>
    <property type="match status" value="1"/>
</dbReference>
<dbReference type="Pfam" id="PF01551">
    <property type="entry name" value="Peptidase_M23"/>
    <property type="match status" value="1"/>
</dbReference>
<accession>A0A9X3NJJ8</accession>
<sequence>MPLMWAGTLALAFGGLAGLSWWVRGPLFVLGLAVYLRLGRVRCAPRTVLPPVRGRWMALAGPAEAVPSLGAHAYGQTYALALVAEPADGARPDVAWRPLSRPPEEFPAFGEPVHAPLAGTVVTVHRRGRDHRSRTSWPWLVAMVAETALRELRGPAGLLGNHVVIAADEGGYLLLGHLRRGSVVVAPGERVAAGQIVAACGSSGSCAEPQLRLQLMDHSRPLVAAGLPLRFAPDSFAGPHRDGVPRAWRPFTA</sequence>